<dbReference type="InterPro" id="IPR000524">
    <property type="entry name" value="Tscrpt_reg_HTH_GntR"/>
</dbReference>
<evidence type="ECO:0000256" key="2">
    <source>
        <dbReference type="ARBA" id="ARBA00023125"/>
    </source>
</evidence>
<evidence type="ECO:0000256" key="3">
    <source>
        <dbReference type="ARBA" id="ARBA00023163"/>
    </source>
</evidence>
<dbReference type="Pfam" id="PF07729">
    <property type="entry name" value="FCD"/>
    <property type="match status" value="1"/>
</dbReference>
<dbReference type="EMBL" id="JAMTCK010000003">
    <property type="protein sequence ID" value="MCP2164487.1"/>
    <property type="molecule type" value="Genomic_DNA"/>
</dbReference>
<evidence type="ECO:0000256" key="1">
    <source>
        <dbReference type="ARBA" id="ARBA00023015"/>
    </source>
</evidence>
<dbReference type="SMART" id="SM00345">
    <property type="entry name" value="HTH_GNTR"/>
    <property type="match status" value="1"/>
</dbReference>
<dbReference type="SMART" id="SM00895">
    <property type="entry name" value="FCD"/>
    <property type="match status" value="1"/>
</dbReference>
<dbReference type="SUPFAM" id="SSF48008">
    <property type="entry name" value="GntR ligand-binding domain-like"/>
    <property type="match status" value="1"/>
</dbReference>
<evidence type="ECO:0000313" key="5">
    <source>
        <dbReference type="EMBL" id="MCP2164487.1"/>
    </source>
</evidence>
<organism evidence="5 6">
    <name type="scientific">Goodfellowiella coeruleoviolacea</name>
    <dbReference type="NCBI Taxonomy" id="334858"/>
    <lineage>
        <taxon>Bacteria</taxon>
        <taxon>Bacillati</taxon>
        <taxon>Actinomycetota</taxon>
        <taxon>Actinomycetes</taxon>
        <taxon>Pseudonocardiales</taxon>
        <taxon>Pseudonocardiaceae</taxon>
        <taxon>Goodfellowiella</taxon>
    </lineage>
</organism>
<dbReference type="PROSITE" id="PS50949">
    <property type="entry name" value="HTH_GNTR"/>
    <property type="match status" value="1"/>
</dbReference>
<dbReference type="PANTHER" id="PTHR43537:SF49">
    <property type="entry name" value="TRANSCRIPTIONAL REGULATORY PROTEIN"/>
    <property type="match status" value="1"/>
</dbReference>
<sequence length="210" mass="23482">MQAEVYDRLRAEIVAGEFDAGAPLLELVLAERYGTSRTPVREALRRLEQDGLVERGERGMRVRTRSPEEILEIYEVRIALEATAASAAAERRTEFDLIRIRSAMATMAATPTTDPRAMAATNRAVHEAIWAASHNGTVVDLLTRLNNHLTRYPATTLAAEGRWVEAQREHAEILAAIEARDRDRAAERARAHMTRARDLRLAIYRAELGG</sequence>
<dbReference type="SUPFAM" id="SSF46785">
    <property type="entry name" value="Winged helix' DNA-binding domain"/>
    <property type="match status" value="1"/>
</dbReference>
<feature type="domain" description="HTH gntR-type" evidence="4">
    <location>
        <begin position="1"/>
        <end position="65"/>
    </location>
</feature>
<keyword evidence="6" id="KW-1185">Reference proteome</keyword>
<evidence type="ECO:0000259" key="4">
    <source>
        <dbReference type="PROSITE" id="PS50949"/>
    </source>
</evidence>
<dbReference type="InterPro" id="IPR011711">
    <property type="entry name" value="GntR_C"/>
</dbReference>
<dbReference type="CDD" id="cd07377">
    <property type="entry name" value="WHTH_GntR"/>
    <property type="match status" value="1"/>
</dbReference>
<dbReference type="AlphaFoldDB" id="A0AAE3GC12"/>
<keyword evidence="1" id="KW-0805">Transcription regulation</keyword>
<gene>
    <name evidence="5" type="ORF">LX83_001327</name>
</gene>
<dbReference type="Gene3D" id="1.20.120.530">
    <property type="entry name" value="GntR ligand-binding domain-like"/>
    <property type="match status" value="1"/>
</dbReference>
<dbReference type="InterPro" id="IPR036390">
    <property type="entry name" value="WH_DNA-bd_sf"/>
</dbReference>
<comment type="caution">
    <text evidence="5">The sequence shown here is derived from an EMBL/GenBank/DDBJ whole genome shotgun (WGS) entry which is preliminary data.</text>
</comment>
<dbReference type="GO" id="GO:0003677">
    <property type="term" value="F:DNA binding"/>
    <property type="evidence" value="ECO:0007669"/>
    <property type="project" value="UniProtKB-KW"/>
</dbReference>
<dbReference type="PRINTS" id="PR00035">
    <property type="entry name" value="HTHGNTR"/>
</dbReference>
<reference evidence="5" key="1">
    <citation type="submission" date="2022-06" db="EMBL/GenBank/DDBJ databases">
        <title>Genomic Encyclopedia of Archaeal and Bacterial Type Strains, Phase II (KMG-II): from individual species to whole genera.</title>
        <authorList>
            <person name="Goeker M."/>
        </authorList>
    </citation>
    <scope>NUCLEOTIDE SEQUENCE</scope>
    <source>
        <strain evidence="5">DSM 43935</strain>
    </source>
</reference>
<keyword evidence="2 5" id="KW-0238">DNA-binding</keyword>
<evidence type="ECO:0000313" key="6">
    <source>
        <dbReference type="Proteomes" id="UP001206128"/>
    </source>
</evidence>
<protein>
    <submittedName>
        <fullName evidence="5">DNA-binding transcriptional regulator, GntR family</fullName>
    </submittedName>
</protein>
<dbReference type="InterPro" id="IPR036388">
    <property type="entry name" value="WH-like_DNA-bd_sf"/>
</dbReference>
<dbReference type="Proteomes" id="UP001206128">
    <property type="component" value="Unassembled WGS sequence"/>
</dbReference>
<accession>A0AAE3GC12</accession>
<dbReference type="GO" id="GO:0003700">
    <property type="term" value="F:DNA-binding transcription factor activity"/>
    <property type="evidence" value="ECO:0007669"/>
    <property type="project" value="InterPro"/>
</dbReference>
<name>A0AAE3GC12_9PSEU</name>
<dbReference type="PANTHER" id="PTHR43537">
    <property type="entry name" value="TRANSCRIPTIONAL REGULATOR, GNTR FAMILY"/>
    <property type="match status" value="1"/>
</dbReference>
<keyword evidence="3" id="KW-0804">Transcription</keyword>
<dbReference type="RefSeq" id="WP_253768199.1">
    <property type="nucleotide sequence ID" value="NZ_JAMTCK010000003.1"/>
</dbReference>
<dbReference type="Gene3D" id="1.10.10.10">
    <property type="entry name" value="Winged helix-like DNA-binding domain superfamily/Winged helix DNA-binding domain"/>
    <property type="match status" value="1"/>
</dbReference>
<proteinExistence type="predicted"/>
<dbReference type="Pfam" id="PF00392">
    <property type="entry name" value="GntR"/>
    <property type="match status" value="1"/>
</dbReference>
<dbReference type="InterPro" id="IPR008920">
    <property type="entry name" value="TF_FadR/GntR_C"/>
</dbReference>